<keyword evidence="4" id="KW-0812">Transmembrane</keyword>
<feature type="transmembrane region" description="Helical" evidence="4">
    <location>
        <begin position="57"/>
        <end position="77"/>
    </location>
</feature>
<organism evidence="6 7">
    <name type="scientific">Flagellimonas chongwuensis</name>
    <dbReference type="NCBI Taxonomy" id="2697365"/>
    <lineage>
        <taxon>Bacteria</taxon>
        <taxon>Pseudomonadati</taxon>
        <taxon>Bacteroidota</taxon>
        <taxon>Flavobacteriia</taxon>
        <taxon>Flavobacteriales</taxon>
        <taxon>Flavobacteriaceae</taxon>
        <taxon>Flagellimonas</taxon>
    </lineage>
</organism>
<feature type="transmembrane region" description="Helical" evidence="4">
    <location>
        <begin position="160"/>
        <end position="179"/>
    </location>
</feature>
<evidence type="ECO:0000259" key="5">
    <source>
        <dbReference type="PROSITE" id="PS01124"/>
    </source>
</evidence>
<dbReference type="SMART" id="SM00342">
    <property type="entry name" value="HTH_ARAC"/>
    <property type="match status" value="1"/>
</dbReference>
<keyword evidence="2" id="KW-0238">DNA-binding</keyword>
<dbReference type="GO" id="GO:0003700">
    <property type="term" value="F:DNA-binding transcription factor activity"/>
    <property type="evidence" value="ECO:0007669"/>
    <property type="project" value="InterPro"/>
</dbReference>
<dbReference type="Pfam" id="PF12833">
    <property type="entry name" value="HTH_18"/>
    <property type="match status" value="1"/>
</dbReference>
<keyword evidence="3" id="KW-0804">Transcription</keyword>
<dbReference type="Proteomes" id="UP000558089">
    <property type="component" value="Unassembled WGS sequence"/>
</dbReference>
<reference evidence="6 7" key="1">
    <citation type="submission" date="2020-01" db="EMBL/GenBank/DDBJ databases">
        <title>Draft Genome Analysis of Muricauda sp. HICW Isolated from coastal seawater of PR China.</title>
        <authorList>
            <person name="Chen M.-X."/>
        </authorList>
    </citation>
    <scope>NUCLEOTIDE SEQUENCE [LARGE SCALE GENOMIC DNA]</scope>
    <source>
        <strain evidence="6 7">HICW</strain>
    </source>
</reference>
<evidence type="ECO:0000256" key="2">
    <source>
        <dbReference type="ARBA" id="ARBA00023125"/>
    </source>
</evidence>
<evidence type="ECO:0000313" key="6">
    <source>
        <dbReference type="EMBL" id="NVN19015.1"/>
    </source>
</evidence>
<feature type="transmembrane region" description="Helical" evidence="4">
    <location>
        <begin position="225"/>
        <end position="249"/>
    </location>
</feature>
<keyword evidence="4" id="KW-1133">Transmembrane helix</keyword>
<feature type="transmembrane region" description="Helical" evidence="4">
    <location>
        <begin position="117"/>
        <end position="140"/>
    </location>
</feature>
<dbReference type="EMBL" id="WYET01000004">
    <property type="protein sequence ID" value="NVN19015.1"/>
    <property type="molecule type" value="Genomic_DNA"/>
</dbReference>
<evidence type="ECO:0000256" key="4">
    <source>
        <dbReference type="SAM" id="Phobius"/>
    </source>
</evidence>
<evidence type="ECO:0000256" key="3">
    <source>
        <dbReference type="ARBA" id="ARBA00023163"/>
    </source>
</evidence>
<evidence type="ECO:0000256" key="1">
    <source>
        <dbReference type="ARBA" id="ARBA00023015"/>
    </source>
</evidence>
<feature type="transmembrane region" description="Helical" evidence="4">
    <location>
        <begin position="30"/>
        <end position="50"/>
    </location>
</feature>
<keyword evidence="1" id="KW-0805">Transcription regulation</keyword>
<dbReference type="AlphaFoldDB" id="A0A850NKW2"/>
<accession>A0A850NKW2</accession>
<evidence type="ECO:0000313" key="7">
    <source>
        <dbReference type="Proteomes" id="UP000558089"/>
    </source>
</evidence>
<name>A0A850NKW2_9FLAO</name>
<feature type="transmembrane region" description="Helical" evidence="4">
    <location>
        <begin position="89"/>
        <end position="105"/>
    </location>
</feature>
<feature type="transmembrane region" description="Helical" evidence="4">
    <location>
        <begin position="191"/>
        <end position="213"/>
    </location>
</feature>
<keyword evidence="4" id="KW-0472">Membrane</keyword>
<keyword evidence="7" id="KW-1185">Reference proteome</keyword>
<dbReference type="RefSeq" id="WP_176620645.1">
    <property type="nucleotide sequence ID" value="NZ_WYET01000004.1"/>
</dbReference>
<sequence>MDIVSAFSFWTKAILPLKTLETAIPSELNLLHFIFIGISLLGAGVGSYLIFLKKHNLYMGVFIIAMAAILLELTLLWWDGVLHIPKIPFYSSISFLLGPSLFLYIQKKVYPHQKMKATAILQYFVIFIISLLSILILTNTNSDMPGNGLRLQGIQLLNSYYLKSFYFAFFLALIIKQYIKYRKRIDSMDRNWLRILVIFFFSIFLISIIGALFKDEFSLINVTRYVIAYFFSVFIIIISFLLYLFPAIVTEPLQIRLNNTQIKEKYQNSGLTIAMASTLRLQLLSSMEEKMFLNPTLSLETLAKKLNTDRYSLSQVINQEFNKNFYEFINDYRIDECLAHIDENPHQIDSISDLIYASGFNNKVSFYNAFKKRKSMTPVQYIKALNQ</sequence>
<proteinExistence type="predicted"/>
<dbReference type="Gene3D" id="1.10.10.60">
    <property type="entry name" value="Homeodomain-like"/>
    <property type="match status" value="2"/>
</dbReference>
<dbReference type="SUPFAM" id="SSF46689">
    <property type="entry name" value="Homeodomain-like"/>
    <property type="match status" value="1"/>
</dbReference>
<dbReference type="PANTHER" id="PTHR43280">
    <property type="entry name" value="ARAC-FAMILY TRANSCRIPTIONAL REGULATOR"/>
    <property type="match status" value="1"/>
</dbReference>
<gene>
    <name evidence="6" type="ORF">GUA46_11740</name>
</gene>
<protein>
    <submittedName>
        <fullName evidence="6">Helix-turn-helix domain-containing protein</fullName>
    </submittedName>
</protein>
<dbReference type="GO" id="GO:0043565">
    <property type="term" value="F:sequence-specific DNA binding"/>
    <property type="evidence" value="ECO:0007669"/>
    <property type="project" value="InterPro"/>
</dbReference>
<dbReference type="InterPro" id="IPR009057">
    <property type="entry name" value="Homeodomain-like_sf"/>
</dbReference>
<dbReference type="PANTHER" id="PTHR43280:SF29">
    <property type="entry name" value="ARAC-FAMILY TRANSCRIPTIONAL REGULATOR"/>
    <property type="match status" value="1"/>
</dbReference>
<dbReference type="PROSITE" id="PS01124">
    <property type="entry name" value="HTH_ARAC_FAMILY_2"/>
    <property type="match status" value="1"/>
</dbReference>
<dbReference type="InterPro" id="IPR018060">
    <property type="entry name" value="HTH_AraC"/>
</dbReference>
<feature type="domain" description="HTH araC/xylS-type" evidence="5">
    <location>
        <begin position="281"/>
        <end position="384"/>
    </location>
</feature>
<comment type="caution">
    <text evidence="6">The sequence shown here is derived from an EMBL/GenBank/DDBJ whole genome shotgun (WGS) entry which is preliminary data.</text>
</comment>